<keyword evidence="4 8" id="KW-0406">Ion transport</keyword>
<keyword evidence="3 8" id="KW-0375">Hydrogen ion transport</keyword>
<evidence type="ECO:0000256" key="7">
    <source>
        <dbReference type="ARBA" id="ARBA00023310"/>
    </source>
</evidence>
<evidence type="ECO:0000256" key="4">
    <source>
        <dbReference type="ARBA" id="ARBA00023065"/>
    </source>
</evidence>
<evidence type="ECO:0000256" key="5">
    <source>
        <dbReference type="ARBA" id="ARBA00023136"/>
    </source>
</evidence>
<comment type="similarity">
    <text evidence="8">Belongs to the ATPase delta chain family.</text>
</comment>
<dbReference type="NCBIfam" id="TIGR01145">
    <property type="entry name" value="ATP_synt_delta"/>
    <property type="match status" value="1"/>
</dbReference>
<dbReference type="EMBL" id="FXAM01000001">
    <property type="protein sequence ID" value="SMF93315.1"/>
    <property type="molecule type" value="Genomic_DNA"/>
</dbReference>
<name>A0A1Y6CZY4_9GAMM</name>
<gene>
    <name evidence="8" type="primary">atpH</name>
    <name evidence="9" type="ORF">SAMN02949497_0593</name>
</gene>
<keyword evidence="7 8" id="KW-0066">ATP synthesis</keyword>
<evidence type="ECO:0000313" key="10">
    <source>
        <dbReference type="Proteomes" id="UP000192923"/>
    </source>
</evidence>
<dbReference type="GO" id="GO:0005886">
    <property type="term" value="C:plasma membrane"/>
    <property type="evidence" value="ECO:0007669"/>
    <property type="project" value="UniProtKB-SubCell"/>
</dbReference>
<dbReference type="InterPro" id="IPR026015">
    <property type="entry name" value="ATP_synth_OSCP/delta_N_sf"/>
</dbReference>
<evidence type="ECO:0000256" key="8">
    <source>
        <dbReference type="HAMAP-Rule" id="MF_01416"/>
    </source>
</evidence>
<dbReference type="Proteomes" id="UP000192923">
    <property type="component" value="Unassembled WGS sequence"/>
</dbReference>
<dbReference type="STRING" id="1760988.SAMN02949497_0593"/>
<comment type="function">
    <text evidence="8">This protein is part of the stalk that links CF(0) to CF(1). It either transmits conformational changes from CF(0) to CF(1) or is implicated in proton conduction.</text>
</comment>
<keyword evidence="6 8" id="KW-0139">CF(1)</keyword>
<dbReference type="GO" id="GO:0046933">
    <property type="term" value="F:proton-transporting ATP synthase activity, rotational mechanism"/>
    <property type="evidence" value="ECO:0007669"/>
    <property type="project" value="UniProtKB-UniRule"/>
</dbReference>
<evidence type="ECO:0000256" key="1">
    <source>
        <dbReference type="ARBA" id="ARBA00004370"/>
    </source>
</evidence>
<keyword evidence="10" id="KW-1185">Reference proteome</keyword>
<reference evidence="9 10" key="1">
    <citation type="submission" date="2016-12" db="EMBL/GenBank/DDBJ databases">
        <authorList>
            <person name="Song W.-J."/>
            <person name="Kurnit D.M."/>
        </authorList>
    </citation>
    <scope>NUCLEOTIDE SEQUENCE [LARGE SCALE GENOMIC DNA]</scope>
    <source>
        <strain evidence="9 10">175</strain>
    </source>
</reference>
<keyword evidence="2 8" id="KW-0813">Transport</keyword>
<dbReference type="HAMAP" id="MF_01416">
    <property type="entry name" value="ATP_synth_delta_bact"/>
    <property type="match status" value="1"/>
</dbReference>
<dbReference type="SUPFAM" id="SSF47928">
    <property type="entry name" value="N-terminal domain of the delta subunit of the F1F0-ATP synthase"/>
    <property type="match status" value="1"/>
</dbReference>
<evidence type="ECO:0000256" key="3">
    <source>
        <dbReference type="ARBA" id="ARBA00022781"/>
    </source>
</evidence>
<evidence type="ECO:0000256" key="6">
    <source>
        <dbReference type="ARBA" id="ARBA00023196"/>
    </source>
</evidence>
<evidence type="ECO:0000313" key="9">
    <source>
        <dbReference type="EMBL" id="SMF93315.1"/>
    </source>
</evidence>
<dbReference type="Pfam" id="PF00213">
    <property type="entry name" value="OSCP"/>
    <property type="match status" value="1"/>
</dbReference>
<comment type="function">
    <text evidence="8">F(1)F(0) ATP synthase produces ATP from ADP in the presence of a proton or sodium gradient. F-type ATPases consist of two structural domains, F(1) containing the extramembraneous catalytic core and F(0) containing the membrane proton channel, linked together by a central stalk and a peripheral stalk. During catalysis, ATP synthesis in the catalytic domain of F(1) is coupled via a rotary mechanism of the central stalk subunits to proton translocation.</text>
</comment>
<dbReference type="NCBIfam" id="NF004402">
    <property type="entry name" value="PRK05758.2-2"/>
    <property type="match status" value="1"/>
</dbReference>
<keyword evidence="5 8" id="KW-0472">Membrane</keyword>
<accession>A0A1Y6CZY4</accession>
<dbReference type="Gene3D" id="1.10.520.20">
    <property type="entry name" value="N-terminal domain of the delta subunit of the F1F0-ATP synthase"/>
    <property type="match status" value="1"/>
</dbReference>
<dbReference type="OrthoDB" id="9816221at2"/>
<organism evidence="9 10">
    <name type="scientific">Methylomagnum ishizawai</name>
    <dbReference type="NCBI Taxonomy" id="1760988"/>
    <lineage>
        <taxon>Bacteria</taxon>
        <taxon>Pseudomonadati</taxon>
        <taxon>Pseudomonadota</taxon>
        <taxon>Gammaproteobacteria</taxon>
        <taxon>Methylococcales</taxon>
        <taxon>Methylococcaceae</taxon>
        <taxon>Methylomagnum</taxon>
    </lineage>
</organism>
<evidence type="ECO:0000256" key="2">
    <source>
        <dbReference type="ARBA" id="ARBA00022448"/>
    </source>
</evidence>
<sequence>MAELTTLARPYAVAAYQRAKETGTAAQWADALAFVAAVMDDQRILAAATNPKTQREAFTRAFLDLCQGQLEGETGNFVRLLIQNRRLGLVKYIAEQFREYKAEDEGYVEVDVASAYPLEESEQSKVVAAVEGFLKKKAHLRVTVDAALIGGVYIRAGDRVIDASVRGQIERLTKSLWN</sequence>
<dbReference type="InterPro" id="IPR000711">
    <property type="entry name" value="ATPase_OSCP/dsu"/>
</dbReference>
<dbReference type="GO" id="GO:0045259">
    <property type="term" value="C:proton-transporting ATP synthase complex"/>
    <property type="evidence" value="ECO:0007669"/>
    <property type="project" value="UniProtKB-KW"/>
</dbReference>
<dbReference type="PRINTS" id="PR00125">
    <property type="entry name" value="ATPASEDELTA"/>
</dbReference>
<proteinExistence type="inferred from homology"/>
<protein>
    <recommendedName>
        <fullName evidence="8">ATP synthase subunit delta</fullName>
    </recommendedName>
    <alternativeName>
        <fullName evidence="8">ATP synthase F(1) sector subunit delta</fullName>
    </alternativeName>
    <alternativeName>
        <fullName evidence="8">F-type ATPase subunit delta</fullName>
        <shortName evidence="8">F-ATPase subunit delta</shortName>
    </alternativeName>
</protein>
<keyword evidence="8" id="KW-1003">Cell membrane</keyword>
<comment type="subcellular location">
    <subcellularLocation>
        <location evidence="8">Cell membrane</location>
        <topology evidence="8">Peripheral membrane protein</topology>
    </subcellularLocation>
    <subcellularLocation>
        <location evidence="1">Membrane</location>
    </subcellularLocation>
</comment>
<dbReference type="RefSeq" id="WP_085209790.1">
    <property type="nucleotide sequence ID" value="NZ_FXAM01000001.1"/>
</dbReference>
<dbReference type="PANTHER" id="PTHR11910">
    <property type="entry name" value="ATP SYNTHASE DELTA CHAIN"/>
    <property type="match status" value="1"/>
</dbReference>
<dbReference type="AlphaFoldDB" id="A0A1Y6CZY4"/>